<evidence type="ECO:0000256" key="5">
    <source>
        <dbReference type="ARBA" id="ARBA00022454"/>
    </source>
</evidence>
<accession>A0ABP0GAP4</accession>
<evidence type="ECO:0000256" key="11">
    <source>
        <dbReference type="ARBA" id="ARBA00045147"/>
    </source>
</evidence>
<evidence type="ECO:0000256" key="9">
    <source>
        <dbReference type="ARBA" id="ARBA00023242"/>
    </source>
</evidence>
<evidence type="ECO:0000256" key="4">
    <source>
        <dbReference type="ARBA" id="ARBA00021061"/>
    </source>
</evidence>
<comment type="subcellular location">
    <subcellularLocation>
        <location evidence="2">Chromosome</location>
    </subcellularLocation>
    <subcellularLocation>
        <location evidence="1">Nucleus</location>
    </subcellularLocation>
</comment>
<proteinExistence type="inferred from homology"/>
<feature type="domain" description="MMS22-like C-terminal" evidence="13">
    <location>
        <begin position="843"/>
        <end position="1036"/>
    </location>
</feature>
<gene>
    <name evidence="14" type="ORF">CVLEPA_LOCUS20829</name>
</gene>
<sequence length="1110" mass="126930">MRRYKPQPEYIRLTGRHRQTRILTTAKPNTLLLIHLSYLCKMDDTINFDGSMTPPLSDDEKENDLVACRSPVLHRHNKTVLRSMETTIGIRTEPCNPVEDKTDFSDFEETIYGAKLYLFCLEKQCGGFLPTLLKPNDVLKDLFQKCSSFCSKCKDDLESLELLCQLLELFMSLSSEASLVVRNGPKILYHPSIKNRFSDEVLKLHNCSNMKLIDWFHCFCDVNSQLLDIAHMLRERAPLFDKIQIYQCNGTNVLESDDVVVKVVSRILHESAVLSSNCFKEIISSVYGHLKWSTMLANQAYPCECFINLTKKCMDLTTDKNQFWNIITSIINSSVQATMNNDAVDITYSTDLEFLDTASALSFAWWWIGSQPLCHDVPLCHNLINRLMRLSLSHCLCDEEVLVFHIKCYVLAMKLLRASTVSTEWKSTELASFHLLWRHFSLKLSVFEPKALTGIRQYTQKEFHVMDWLSELNEVGIEHSSITATADSFQAFLCVLDFVLRENDGEIWSQLKDRLFSRLQTSTMKQLNEIGFHRYFSLVIIIVHFCPLRFIEDALLQGISALDQCSIERYDYRKQKLVITGLYAVTLTCLERDASFDVTGKKLGKIFSRVCRLIGDKEIKKQQWFEVNKIFLHYLELFASVMRLSRRFTLGQVMLLPHGCLTNVLEALGPSEQGGVFNFITEIFATLRLHSSKNDLFEETFCGFCVAIISEVLPWIKKQISCSNIDQQLCDSIKDVACDATLLTLPFHRTQTVNTQIISFTEVWKHFASDGHANPLTRCQYISTVLSDARVKDLHNKDYTETMQAVKKSTTAVSICDVTMQGWIKCNILLPPNHEALHTLNYVIAKLDVAKLFMSSSDDELIFENFLHSLSEKHKHAKNFLDKVRWNNMASRWFGPAVDSVTQVIKQAGMGKEALLQIYSVLGTIFLNCSLLLYTLGKPSFISRICGYCILDPFHLSSTNKRPNSIFEITLLHSLHKFLLGLIKIGIKDFFIKSTLKKATALHLTRWPCTSLQPQTHPFLRVLLEGNCSTNVMLSIIHDVIKMNSQTDALATVVEILYEWTRVENGNAICLKDAPDLRPMLQEARAKLRFNETLLNKTNHLLGVFNSAFP</sequence>
<keyword evidence="15" id="KW-1185">Reference proteome</keyword>
<evidence type="ECO:0000256" key="10">
    <source>
        <dbReference type="ARBA" id="ARBA00033326"/>
    </source>
</evidence>
<dbReference type="InterPro" id="IPR029424">
    <property type="entry name" value="MMS22L_C"/>
</dbReference>
<keyword evidence="7" id="KW-0156">Chromatin regulator</keyword>
<dbReference type="InterPro" id="IPR029425">
    <property type="entry name" value="MMS22L_N"/>
</dbReference>
<dbReference type="PANTHER" id="PTHR28547">
    <property type="entry name" value="PROTEIN MMS22-LIKE"/>
    <property type="match status" value="1"/>
</dbReference>
<dbReference type="PANTHER" id="PTHR28547:SF1">
    <property type="entry name" value="PROTEIN MMS22-LIKE"/>
    <property type="match status" value="1"/>
</dbReference>
<evidence type="ECO:0000313" key="14">
    <source>
        <dbReference type="EMBL" id="CAK8688866.1"/>
    </source>
</evidence>
<dbReference type="Proteomes" id="UP001642483">
    <property type="component" value="Unassembled WGS sequence"/>
</dbReference>
<keyword evidence="9" id="KW-0539">Nucleus</keyword>
<evidence type="ECO:0000256" key="8">
    <source>
        <dbReference type="ARBA" id="ARBA00023204"/>
    </source>
</evidence>
<keyword evidence="5" id="KW-0158">Chromosome</keyword>
<evidence type="ECO:0000259" key="13">
    <source>
        <dbReference type="Pfam" id="PF14911"/>
    </source>
</evidence>
<dbReference type="Pfam" id="PF14910">
    <property type="entry name" value="MMS22L_N"/>
    <property type="match status" value="1"/>
</dbReference>
<evidence type="ECO:0000256" key="1">
    <source>
        <dbReference type="ARBA" id="ARBA00004123"/>
    </source>
</evidence>
<dbReference type="InterPro" id="IPR042320">
    <property type="entry name" value="MMS22-like"/>
</dbReference>
<evidence type="ECO:0000259" key="12">
    <source>
        <dbReference type="Pfam" id="PF14910"/>
    </source>
</evidence>
<dbReference type="EMBL" id="CAWYQH010000108">
    <property type="protein sequence ID" value="CAK8688866.1"/>
    <property type="molecule type" value="Genomic_DNA"/>
</dbReference>
<organism evidence="14 15">
    <name type="scientific">Clavelina lepadiformis</name>
    <name type="common">Light-bulb sea squirt</name>
    <name type="synonym">Ascidia lepadiformis</name>
    <dbReference type="NCBI Taxonomy" id="159417"/>
    <lineage>
        <taxon>Eukaryota</taxon>
        <taxon>Metazoa</taxon>
        <taxon>Chordata</taxon>
        <taxon>Tunicata</taxon>
        <taxon>Ascidiacea</taxon>
        <taxon>Aplousobranchia</taxon>
        <taxon>Clavelinidae</taxon>
        <taxon>Clavelina</taxon>
    </lineage>
</organism>
<protein>
    <recommendedName>
        <fullName evidence="4">Protein MMS22-like</fullName>
    </recommendedName>
    <alternativeName>
        <fullName evidence="10">Methyl methanesulfonate-sensitivity protein 22-like</fullName>
    </alternativeName>
</protein>
<comment type="caution">
    <text evidence="14">The sequence shown here is derived from an EMBL/GenBank/DDBJ whole genome shotgun (WGS) entry which is preliminary data.</text>
</comment>
<keyword evidence="8" id="KW-0234">DNA repair</keyword>
<evidence type="ECO:0000256" key="7">
    <source>
        <dbReference type="ARBA" id="ARBA00022853"/>
    </source>
</evidence>
<dbReference type="Pfam" id="PF14911">
    <property type="entry name" value="MMS22L_C"/>
    <property type="match status" value="1"/>
</dbReference>
<keyword evidence="6" id="KW-0227">DNA damage</keyword>
<name>A0ABP0GAP4_CLALP</name>
<comment type="similarity">
    <text evidence="3">Belongs to the MMS22 family. MMS22L subfamily.</text>
</comment>
<evidence type="ECO:0000313" key="15">
    <source>
        <dbReference type="Proteomes" id="UP001642483"/>
    </source>
</evidence>
<comment type="function">
    <text evidence="11">Component of the MMS22L-TONSL complex, a complex that promotes homologous recombination-mediated repair of double-strand breaks (DSBs) at stalled or collapsed replication forks. The MMS22L-TONSL complex is required to maintain genome integrity during DNA replication. It mediates the assembly of RAD51 filaments on single-stranded DNA (ssDNA): the MMS22L-TONSL complex is recruited to DSBs following histone replacement by histone chaperones and eviction of the replication protein A complex (RPA/RP-A) from DSBs. Following recruitment to DSBs, the TONSL-MMS22L complex promotes recruitment of RAD51 filaments and subsequent homologous recombination. Within the complex, MMS22L acts by binding ssDNA.</text>
</comment>
<reference evidence="14 15" key="1">
    <citation type="submission" date="2024-02" db="EMBL/GenBank/DDBJ databases">
        <authorList>
            <person name="Daric V."/>
            <person name="Darras S."/>
        </authorList>
    </citation>
    <scope>NUCLEOTIDE SEQUENCE [LARGE SCALE GENOMIC DNA]</scope>
</reference>
<evidence type="ECO:0000256" key="2">
    <source>
        <dbReference type="ARBA" id="ARBA00004286"/>
    </source>
</evidence>
<feature type="domain" description="Protein MMS22-like N-terminal" evidence="12">
    <location>
        <begin position="216"/>
        <end position="689"/>
    </location>
</feature>
<evidence type="ECO:0000256" key="6">
    <source>
        <dbReference type="ARBA" id="ARBA00022763"/>
    </source>
</evidence>
<evidence type="ECO:0000256" key="3">
    <source>
        <dbReference type="ARBA" id="ARBA00006585"/>
    </source>
</evidence>